<dbReference type="Proteomes" id="UP000813385">
    <property type="component" value="Unassembled WGS sequence"/>
</dbReference>
<dbReference type="InterPro" id="IPR019734">
    <property type="entry name" value="TPR_rpt"/>
</dbReference>
<dbReference type="EMBL" id="JAGPXD010000006">
    <property type="protein sequence ID" value="KAH7350086.1"/>
    <property type="molecule type" value="Genomic_DNA"/>
</dbReference>
<keyword evidence="2" id="KW-1185">Reference proteome</keyword>
<protein>
    <submittedName>
        <fullName evidence="1">Uncharacterized protein</fullName>
    </submittedName>
</protein>
<accession>A0A8K0T8S8</accession>
<comment type="caution">
    <text evidence="1">The sequence shown here is derived from an EMBL/GenBank/DDBJ whole genome shotgun (WGS) entry which is preliminary data.</text>
</comment>
<dbReference type="SUPFAM" id="SSF48452">
    <property type="entry name" value="TPR-like"/>
    <property type="match status" value="1"/>
</dbReference>
<dbReference type="SMART" id="SM00028">
    <property type="entry name" value="TPR"/>
    <property type="match status" value="4"/>
</dbReference>
<dbReference type="Gene3D" id="1.25.40.20">
    <property type="entry name" value="Ankyrin repeat-containing domain"/>
    <property type="match status" value="1"/>
</dbReference>
<dbReference type="Gene3D" id="1.25.40.10">
    <property type="entry name" value="Tetratricopeptide repeat domain"/>
    <property type="match status" value="1"/>
</dbReference>
<dbReference type="OrthoDB" id="423576at2759"/>
<name>A0A8K0T8S8_9PEZI</name>
<gene>
    <name evidence="1" type="ORF">B0T11DRAFT_247416</name>
</gene>
<dbReference type="InterPro" id="IPR036770">
    <property type="entry name" value="Ankyrin_rpt-contain_sf"/>
</dbReference>
<sequence length="917" mass="102564">MPADHSVQAVSGHRESWLFVEHHAIPPSLFLKIFQGVVSAQDIPQEVTGHITSWIGQEVDADTIPSLSLHEWYSRSSKKFAPDSGPASAINLTLAILFLRHNSHTWKSGHIPSDVIDFVWKTIRTSLASPVCHGQCIYGAQGFLAVHLCSILTDGHQIDELYRLHLWLPDGKRGPSEYRIHSHQASACSWILAGEATDLAYNIEPINDDYAAATHAKYAIKQNFTKVAGETQPQRTSSTLFSTGELVKVALHKEEIHGRNSTYSMTAGSFHTTEVPTGKLHATLFLFDSSRGWELDAGVLGPKEGREYTHHRYPHVSVDVDHLLQSVDDMRAWEALMAEGAVNAARGAWEEALERFDRALALAFSSSTLRAAPLYAGLAQMQLGATNRRFGRYEIARKLCIQSLENIPESHELIDAYGELGVVYRHMDNLHGARDVLRKQYETAKKLDHSAAACRAIGNIGMVNYQLHLLSPDPTLLQLATKQLEERVQRAQNNDNAMALTWEIVGHSRLSLCYLSSSRTDLAVATARCGLLAAERSADANVVAFSRFFLGHALLADGQRERALEQFNMRGACSPAMAMCKEPSPEHRGYLRELIENGADLDLEDNIGYTALDYAVFSGDEEARDLLISGLARTLPPDAVSFRVAESKARKCYRVVLQETLRPNLTAAAHQSPSRLVREAYLRLLKTDKETRGLFDRLRYVRFADFRKNAKIPGFRDGLTRDFEMAQPGKEEGEGNLFIIFISYRWLRPLAQSSATAGPVSPDDANGTQFHRMVAAVDALLTNHPSIDQKDVALWIDYTCIDQQNPMPGIMGLPIILVQCNAMISLVDDDYYDRAWCCVEVQLVSTLRRSYNWHLWYEQHPETIGMDKPSPTSTIQQKYAMRPGPKDFSCSTASSKLSFESDRPKIMFLERQANLFR</sequence>
<organism evidence="1 2">
    <name type="scientific">Plectosphaerella cucumerina</name>
    <dbReference type="NCBI Taxonomy" id="40658"/>
    <lineage>
        <taxon>Eukaryota</taxon>
        <taxon>Fungi</taxon>
        <taxon>Dikarya</taxon>
        <taxon>Ascomycota</taxon>
        <taxon>Pezizomycotina</taxon>
        <taxon>Sordariomycetes</taxon>
        <taxon>Hypocreomycetidae</taxon>
        <taxon>Glomerellales</taxon>
        <taxon>Plectosphaerellaceae</taxon>
        <taxon>Plectosphaerella</taxon>
    </lineage>
</organism>
<dbReference type="SUPFAM" id="SSF48403">
    <property type="entry name" value="Ankyrin repeat"/>
    <property type="match status" value="1"/>
</dbReference>
<evidence type="ECO:0000313" key="2">
    <source>
        <dbReference type="Proteomes" id="UP000813385"/>
    </source>
</evidence>
<dbReference type="AlphaFoldDB" id="A0A8K0T8S8"/>
<proteinExistence type="predicted"/>
<evidence type="ECO:0000313" key="1">
    <source>
        <dbReference type="EMBL" id="KAH7350086.1"/>
    </source>
</evidence>
<dbReference type="InterPro" id="IPR011990">
    <property type="entry name" value="TPR-like_helical_dom_sf"/>
</dbReference>
<reference evidence="1" key="1">
    <citation type="journal article" date="2021" name="Nat. Commun.">
        <title>Genetic determinants of endophytism in the Arabidopsis root mycobiome.</title>
        <authorList>
            <person name="Mesny F."/>
            <person name="Miyauchi S."/>
            <person name="Thiergart T."/>
            <person name="Pickel B."/>
            <person name="Atanasova L."/>
            <person name="Karlsson M."/>
            <person name="Huettel B."/>
            <person name="Barry K.W."/>
            <person name="Haridas S."/>
            <person name="Chen C."/>
            <person name="Bauer D."/>
            <person name="Andreopoulos W."/>
            <person name="Pangilinan J."/>
            <person name="LaButti K."/>
            <person name="Riley R."/>
            <person name="Lipzen A."/>
            <person name="Clum A."/>
            <person name="Drula E."/>
            <person name="Henrissat B."/>
            <person name="Kohler A."/>
            <person name="Grigoriev I.V."/>
            <person name="Martin F.M."/>
            <person name="Hacquard S."/>
        </authorList>
    </citation>
    <scope>NUCLEOTIDE SEQUENCE</scope>
    <source>
        <strain evidence="1">MPI-CAGE-AT-0016</strain>
    </source>
</reference>